<keyword evidence="1" id="KW-0863">Zinc-finger</keyword>
<sequence>MSTIKVKKEYEPTTAPSCNHDKNIKSAENNSFEPMSFEEMNTYNGMEKALERMKKFHEMRNGLALSLYLKVLSQVQYNFIRSYCNDIARLLDDIFNEKASYNDFNIKNIVRHMRQKLFDNLRREHSSGSEASSLNDFRNKRNSFNCRYKRPYNSTNPWRNNHCNAHCGVNYIFSPSPIKRKKVKDGSINGENRYRRTVNDKFRLEFKKYIDNSNKPQIMERLPNSMDPTHFNELKRRNRGYYGRKNRNNMPYAILPIDKNYIEAIPTKYKEVNSFIYKKILENTHGTKFTGKGIFKTPDYVEFVLSMEMERSSSKKNFSNKNSLIKLRDLTPINNQSKENHVFEVITRKPITMDNRRSSFTSDISSANSIIISKSKNGVSPGYLVKREANLPKVANKHLNNLRHGTRPLSPINNTNRSRFNSLEPKTHGLKVTDCKYYKHRRCRFGLQCNFLHGIEPTVGYRRAQNFDKLRRSRSYSYNRY</sequence>
<feature type="compositionally biased region" description="Polar residues" evidence="2">
    <location>
        <begin position="411"/>
        <end position="421"/>
    </location>
</feature>
<evidence type="ECO:0000256" key="2">
    <source>
        <dbReference type="SAM" id="MobiDB-lite"/>
    </source>
</evidence>
<dbReference type="AlphaFoldDB" id="A0A0K0FIA0"/>
<reference evidence="4" key="1">
    <citation type="submission" date="2014-07" db="EMBL/GenBank/DDBJ databases">
        <authorList>
            <person name="Martin A.A"/>
            <person name="De Silva N."/>
        </authorList>
    </citation>
    <scope>NUCLEOTIDE SEQUENCE</scope>
</reference>
<protein>
    <submittedName>
        <fullName evidence="5">C3H1-type domain-containing protein</fullName>
    </submittedName>
</protein>
<evidence type="ECO:0000256" key="1">
    <source>
        <dbReference type="PROSITE-ProRule" id="PRU00723"/>
    </source>
</evidence>
<keyword evidence="4" id="KW-1185">Reference proteome</keyword>
<dbReference type="Proteomes" id="UP000035680">
    <property type="component" value="Unassembled WGS sequence"/>
</dbReference>
<dbReference type="GO" id="GO:0008270">
    <property type="term" value="F:zinc ion binding"/>
    <property type="evidence" value="ECO:0007669"/>
    <property type="project" value="UniProtKB-KW"/>
</dbReference>
<keyword evidence="1" id="KW-0479">Metal-binding</keyword>
<proteinExistence type="predicted"/>
<evidence type="ECO:0000313" key="5">
    <source>
        <dbReference type="WBParaSite" id="SVE_0861900.1"/>
    </source>
</evidence>
<feature type="region of interest" description="Disordered" evidence="2">
    <location>
        <begin position="403"/>
        <end position="423"/>
    </location>
</feature>
<name>A0A0K0FIA0_STRVS</name>
<accession>A0A0K0FIA0</accession>
<dbReference type="PROSITE" id="PS50103">
    <property type="entry name" value="ZF_C3H1"/>
    <property type="match status" value="1"/>
</dbReference>
<keyword evidence="1" id="KW-0862">Zinc</keyword>
<feature type="zinc finger region" description="C3H1-type" evidence="1">
    <location>
        <begin position="429"/>
        <end position="456"/>
    </location>
</feature>
<dbReference type="WBParaSite" id="SVE_0861900.1">
    <property type="protein sequence ID" value="SVE_0861900.1"/>
    <property type="gene ID" value="SVE_0861900"/>
</dbReference>
<dbReference type="Gene3D" id="4.10.1000.10">
    <property type="entry name" value="Zinc finger, CCCH-type"/>
    <property type="match status" value="1"/>
</dbReference>
<feature type="domain" description="C3H1-type" evidence="3">
    <location>
        <begin position="429"/>
        <end position="456"/>
    </location>
</feature>
<dbReference type="Pfam" id="PF00642">
    <property type="entry name" value="zf-CCCH"/>
    <property type="match status" value="1"/>
</dbReference>
<dbReference type="InterPro" id="IPR000571">
    <property type="entry name" value="Znf_CCCH"/>
</dbReference>
<evidence type="ECO:0000259" key="3">
    <source>
        <dbReference type="PROSITE" id="PS50103"/>
    </source>
</evidence>
<reference evidence="5" key="2">
    <citation type="submission" date="2015-08" db="UniProtKB">
        <authorList>
            <consortium name="WormBaseParasite"/>
        </authorList>
    </citation>
    <scope>IDENTIFICATION</scope>
</reference>
<organism evidence="4 5">
    <name type="scientific">Strongyloides venezuelensis</name>
    <name type="common">Threadworm</name>
    <dbReference type="NCBI Taxonomy" id="75913"/>
    <lineage>
        <taxon>Eukaryota</taxon>
        <taxon>Metazoa</taxon>
        <taxon>Ecdysozoa</taxon>
        <taxon>Nematoda</taxon>
        <taxon>Chromadorea</taxon>
        <taxon>Rhabditida</taxon>
        <taxon>Tylenchina</taxon>
        <taxon>Panagrolaimomorpha</taxon>
        <taxon>Strongyloidoidea</taxon>
        <taxon>Strongyloididae</taxon>
        <taxon>Strongyloides</taxon>
    </lineage>
</organism>
<evidence type="ECO:0000313" key="4">
    <source>
        <dbReference type="Proteomes" id="UP000035680"/>
    </source>
</evidence>